<dbReference type="EMBL" id="CM027684">
    <property type="protein sequence ID" value="KAG0529951.1"/>
    <property type="molecule type" value="Genomic_DNA"/>
</dbReference>
<name>A0A921QXU8_SORBI</name>
<dbReference type="Proteomes" id="UP000807115">
    <property type="component" value="Chromosome 5"/>
</dbReference>
<reference evidence="1" key="2">
    <citation type="submission" date="2020-10" db="EMBL/GenBank/DDBJ databases">
        <authorList>
            <person name="Cooper E.A."/>
            <person name="Brenton Z.W."/>
            <person name="Flinn B.S."/>
            <person name="Jenkins J."/>
            <person name="Shu S."/>
            <person name="Flowers D."/>
            <person name="Luo F."/>
            <person name="Wang Y."/>
            <person name="Xia P."/>
            <person name="Barry K."/>
            <person name="Daum C."/>
            <person name="Lipzen A."/>
            <person name="Yoshinaga Y."/>
            <person name="Schmutz J."/>
            <person name="Saski C."/>
            <person name="Vermerris W."/>
            <person name="Kresovich S."/>
        </authorList>
    </citation>
    <scope>NUCLEOTIDE SEQUENCE</scope>
</reference>
<evidence type="ECO:0000313" key="2">
    <source>
        <dbReference type="Proteomes" id="UP000807115"/>
    </source>
</evidence>
<gene>
    <name evidence="1" type="ORF">BDA96_05G141800</name>
</gene>
<proteinExistence type="predicted"/>
<organism evidence="1 2">
    <name type="scientific">Sorghum bicolor</name>
    <name type="common">Sorghum</name>
    <name type="synonym">Sorghum vulgare</name>
    <dbReference type="NCBI Taxonomy" id="4558"/>
    <lineage>
        <taxon>Eukaryota</taxon>
        <taxon>Viridiplantae</taxon>
        <taxon>Streptophyta</taxon>
        <taxon>Embryophyta</taxon>
        <taxon>Tracheophyta</taxon>
        <taxon>Spermatophyta</taxon>
        <taxon>Magnoliopsida</taxon>
        <taxon>Liliopsida</taxon>
        <taxon>Poales</taxon>
        <taxon>Poaceae</taxon>
        <taxon>PACMAD clade</taxon>
        <taxon>Panicoideae</taxon>
        <taxon>Andropogonodae</taxon>
        <taxon>Andropogoneae</taxon>
        <taxon>Sorghinae</taxon>
        <taxon>Sorghum</taxon>
    </lineage>
</organism>
<dbReference type="AlphaFoldDB" id="A0A921QXU8"/>
<evidence type="ECO:0000313" key="1">
    <source>
        <dbReference type="EMBL" id="KAG0529951.1"/>
    </source>
</evidence>
<comment type="caution">
    <text evidence="1">The sequence shown here is derived from an EMBL/GenBank/DDBJ whole genome shotgun (WGS) entry which is preliminary data.</text>
</comment>
<protein>
    <submittedName>
        <fullName evidence="1">Uncharacterized protein</fullName>
    </submittedName>
</protein>
<reference evidence="1" key="1">
    <citation type="journal article" date="2019" name="BMC Genomics">
        <title>A new reference genome for Sorghum bicolor reveals high levels of sequence similarity between sweet and grain genotypes: implications for the genetics of sugar metabolism.</title>
        <authorList>
            <person name="Cooper E.A."/>
            <person name="Brenton Z.W."/>
            <person name="Flinn B.S."/>
            <person name="Jenkins J."/>
            <person name="Shu S."/>
            <person name="Flowers D."/>
            <person name="Luo F."/>
            <person name="Wang Y."/>
            <person name="Xia P."/>
            <person name="Barry K."/>
            <person name="Daum C."/>
            <person name="Lipzen A."/>
            <person name="Yoshinaga Y."/>
            <person name="Schmutz J."/>
            <person name="Saski C."/>
            <person name="Vermerris W."/>
            <person name="Kresovich S."/>
        </authorList>
    </citation>
    <scope>NUCLEOTIDE SEQUENCE</scope>
</reference>
<sequence>MQGLHFACRSTCRRKFLSSGHVYGLQKLLPEVTHCEGNFLLMKPMGHGHYQPMLCWLRCWRQDMVALWREISALRVERAQLVMAKEIVEYNQ</sequence>
<accession>A0A921QXU8</accession>